<sequence>MTGSFNEYIAGPGRYNTQMSACVMAGCRQSQLTIVSLPGHSISEVRLKIDATSHP</sequence>
<organism evidence="1 2">
    <name type="scientific">Salinimonas marina</name>
    <dbReference type="NCBI Taxonomy" id="2785918"/>
    <lineage>
        <taxon>Bacteria</taxon>
        <taxon>Pseudomonadati</taxon>
        <taxon>Pseudomonadota</taxon>
        <taxon>Gammaproteobacteria</taxon>
        <taxon>Alteromonadales</taxon>
        <taxon>Alteromonadaceae</taxon>
        <taxon>Alteromonas/Salinimonas group</taxon>
        <taxon>Salinimonas</taxon>
    </lineage>
</organism>
<name>A0A7S9DXV1_9ALTE</name>
<accession>A0A7S9DXV1</accession>
<evidence type="ECO:0000313" key="1">
    <source>
        <dbReference type="EMBL" id="QPG05939.1"/>
    </source>
</evidence>
<keyword evidence="2" id="KW-1185">Reference proteome</keyword>
<dbReference type="EMBL" id="CP064795">
    <property type="protein sequence ID" value="QPG05939.1"/>
    <property type="molecule type" value="Genomic_DNA"/>
</dbReference>
<dbReference type="KEGG" id="smaa:IT774_01365"/>
<evidence type="ECO:0000313" key="2">
    <source>
        <dbReference type="Proteomes" id="UP000595095"/>
    </source>
</evidence>
<proteinExistence type="predicted"/>
<gene>
    <name evidence="1" type="ORF">IT774_01365</name>
</gene>
<reference evidence="1 2" key="1">
    <citation type="submission" date="2020-11" db="EMBL/GenBank/DDBJ databases">
        <title>Complete genome sequence for Salinimonas sp. strain G2-b.</title>
        <authorList>
            <person name="Park S.-J."/>
        </authorList>
    </citation>
    <scope>NUCLEOTIDE SEQUENCE [LARGE SCALE GENOMIC DNA]</scope>
    <source>
        <strain evidence="1 2">G2-b</strain>
    </source>
</reference>
<protein>
    <submittedName>
        <fullName evidence="1">Uncharacterized protein</fullName>
    </submittedName>
</protein>
<dbReference type="RefSeq" id="WP_195811020.1">
    <property type="nucleotide sequence ID" value="NZ_CP064795.1"/>
</dbReference>
<dbReference type="Proteomes" id="UP000595095">
    <property type="component" value="Chromosome"/>
</dbReference>
<dbReference type="AlphaFoldDB" id="A0A7S9DXV1"/>